<evidence type="ECO:0000256" key="1">
    <source>
        <dbReference type="ARBA" id="ARBA00004651"/>
    </source>
</evidence>
<dbReference type="RefSeq" id="WP_185905522.1">
    <property type="nucleotide sequence ID" value="NZ_JACMSE010000007.1"/>
</dbReference>
<evidence type="ECO:0000256" key="8">
    <source>
        <dbReference type="ARBA" id="ARBA00035585"/>
    </source>
</evidence>
<evidence type="ECO:0000256" key="4">
    <source>
        <dbReference type="ARBA" id="ARBA00022989"/>
    </source>
</evidence>
<dbReference type="PANTHER" id="PTHR28259:SF1">
    <property type="entry name" value="FLUORIDE EXPORT PROTEIN 1-RELATED"/>
    <property type="match status" value="1"/>
</dbReference>
<dbReference type="InterPro" id="IPR003691">
    <property type="entry name" value="FluC"/>
</dbReference>
<organism evidence="11 12">
    <name type="scientific">Gordonibacter massiliensis</name>
    <name type="common">ex Traore et al. 2017</name>
    <dbReference type="NCBI Taxonomy" id="1841863"/>
    <lineage>
        <taxon>Bacteria</taxon>
        <taxon>Bacillati</taxon>
        <taxon>Actinomycetota</taxon>
        <taxon>Coriobacteriia</taxon>
        <taxon>Eggerthellales</taxon>
        <taxon>Eggerthellaceae</taxon>
        <taxon>Gordonibacter</taxon>
    </lineage>
</organism>
<feature type="binding site" evidence="10">
    <location>
        <position position="76"/>
    </location>
    <ligand>
        <name>Na(+)</name>
        <dbReference type="ChEBI" id="CHEBI:29101"/>
        <note>structural</note>
    </ligand>
</feature>
<keyword evidence="10" id="KW-0813">Transport</keyword>
<evidence type="ECO:0000256" key="2">
    <source>
        <dbReference type="ARBA" id="ARBA00022475"/>
    </source>
</evidence>
<comment type="catalytic activity">
    <reaction evidence="8">
        <text>fluoride(in) = fluoride(out)</text>
        <dbReference type="Rhea" id="RHEA:76159"/>
        <dbReference type="ChEBI" id="CHEBI:17051"/>
    </reaction>
    <physiologicalReaction direction="left-to-right" evidence="8">
        <dbReference type="Rhea" id="RHEA:76160"/>
    </physiologicalReaction>
</comment>
<keyword evidence="12" id="KW-1185">Reference proteome</keyword>
<dbReference type="GO" id="GO:0005886">
    <property type="term" value="C:plasma membrane"/>
    <property type="evidence" value="ECO:0007669"/>
    <property type="project" value="UniProtKB-SubCell"/>
</dbReference>
<reference evidence="11 12" key="1">
    <citation type="submission" date="2020-08" db="EMBL/GenBank/DDBJ databases">
        <authorList>
            <person name="Liu C."/>
            <person name="Sun Q."/>
        </authorList>
    </citation>
    <scope>NUCLEOTIDE SEQUENCE [LARGE SCALE GENOMIC DNA]</scope>
    <source>
        <strain evidence="11 12">N22</strain>
    </source>
</reference>
<feature type="binding site" evidence="10">
    <location>
        <position position="73"/>
    </location>
    <ligand>
        <name>Na(+)</name>
        <dbReference type="ChEBI" id="CHEBI:29101"/>
        <note>structural</note>
    </ligand>
</feature>
<sequence length="146" mass="15589">MLRYYLLIGGMGFLGAVIRFALENVVGQSGFPVGTLAINVTACFVLVIVYSYVGRRLHVSLPLVRGMGVGFLGAFSTLSAFSNETLGLWQSGGYLTAALYVAATSIGCFLAALAGVYCSRGFAQLRLRRLRAKRARARREGEGGAK</sequence>
<dbReference type="GO" id="GO:0046872">
    <property type="term" value="F:metal ion binding"/>
    <property type="evidence" value="ECO:0007669"/>
    <property type="project" value="UniProtKB-KW"/>
</dbReference>
<dbReference type="PANTHER" id="PTHR28259">
    <property type="entry name" value="FLUORIDE EXPORT PROTEIN 1-RELATED"/>
    <property type="match status" value="1"/>
</dbReference>
<dbReference type="EMBL" id="JACMSE010000007">
    <property type="protein sequence ID" value="MBC2889741.1"/>
    <property type="molecule type" value="Genomic_DNA"/>
</dbReference>
<dbReference type="Proteomes" id="UP000587396">
    <property type="component" value="Unassembled WGS sequence"/>
</dbReference>
<gene>
    <name evidence="10" type="primary">fluC</name>
    <name evidence="10" type="synonym">crcB</name>
    <name evidence="11" type="ORF">H7313_10370</name>
</gene>
<accession>A0A842JGY0</accession>
<protein>
    <recommendedName>
        <fullName evidence="10">Fluoride-specific ion channel FluC</fullName>
    </recommendedName>
</protein>
<dbReference type="GO" id="GO:0140114">
    <property type="term" value="P:cellular detoxification of fluoride"/>
    <property type="evidence" value="ECO:0007669"/>
    <property type="project" value="UniProtKB-UniRule"/>
</dbReference>
<dbReference type="AlphaFoldDB" id="A0A842JGY0"/>
<keyword evidence="10" id="KW-0915">Sodium</keyword>
<keyword evidence="5 10" id="KW-0472">Membrane</keyword>
<evidence type="ECO:0000256" key="5">
    <source>
        <dbReference type="ARBA" id="ARBA00023136"/>
    </source>
</evidence>
<keyword evidence="4 10" id="KW-1133">Transmembrane helix</keyword>
<evidence type="ECO:0000256" key="3">
    <source>
        <dbReference type="ARBA" id="ARBA00022692"/>
    </source>
</evidence>
<keyword evidence="6 10" id="KW-0407">Ion channel</keyword>
<comment type="subcellular location">
    <subcellularLocation>
        <location evidence="1 10">Cell membrane</location>
        <topology evidence="1 10">Multi-pass membrane protein</topology>
    </subcellularLocation>
</comment>
<dbReference type="GO" id="GO:0062054">
    <property type="term" value="F:fluoride channel activity"/>
    <property type="evidence" value="ECO:0007669"/>
    <property type="project" value="UniProtKB-UniRule"/>
</dbReference>
<comment type="similarity">
    <text evidence="7 10">Belongs to the fluoride channel Fluc/FEX (TC 1.A.43) family.</text>
</comment>
<proteinExistence type="inferred from homology"/>
<comment type="activity regulation">
    <text evidence="10">Na(+) is not transported, but it plays an essential structural role and its presence is essential for fluoride channel function.</text>
</comment>
<evidence type="ECO:0000256" key="10">
    <source>
        <dbReference type="HAMAP-Rule" id="MF_00454"/>
    </source>
</evidence>
<evidence type="ECO:0000256" key="6">
    <source>
        <dbReference type="ARBA" id="ARBA00023303"/>
    </source>
</evidence>
<feature type="transmembrane region" description="Helical" evidence="10">
    <location>
        <begin position="31"/>
        <end position="51"/>
    </location>
</feature>
<keyword evidence="10" id="KW-0479">Metal-binding</keyword>
<comment type="function">
    <text evidence="9 10">Fluoride-specific ion channel. Important for reducing fluoride concentration in the cell, thus reducing its toxicity.</text>
</comment>
<name>A0A842JGY0_9ACTN</name>
<evidence type="ECO:0000313" key="12">
    <source>
        <dbReference type="Proteomes" id="UP000587396"/>
    </source>
</evidence>
<evidence type="ECO:0000313" key="11">
    <source>
        <dbReference type="EMBL" id="MBC2889741.1"/>
    </source>
</evidence>
<evidence type="ECO:0000256" key="9">
    <source>
        <dbReference type="ARBA" id="ARBA00049940"/>
    </source>
</evidence>
<keyword evidence="3 10" id="KW-0812">Transmembrane</keyword>
<keyword evidence="10" id="KW-0406">Ion transport</keyword>
<keyword evidence="2 10" id="KW-1003">Cell membrane</keyword>
<dbReference type="Pfam" id="PF02537">
    <property type="entry name" value="CRCB"/>
    <property type="match status" value="1"/>
</dbReference>
<feature type="transmembrane region" description="Helical" evidence="10">
    <location>
        <begin position="63"/>
        <end position="82"/>
    </location>
</feature>
<evidence type="ECO:0000256" key="7">
    <source>
        <dbReference type="ARBA" id="ARBA00035120"/>
    </source>
</evidence>
<feature type="transmembrane region" description="Helical" evidence="10">
    <location>
        <begin position="94"/>
        <end position="119"/>
    </location>
</feature>
<dbReference type="HAMAP" id="MF_00454">
    <property type="entry name" value="FluC"/>
    <property type="match status" value="1"/>
</dbReference>
<comment type="caution">
    <text evidence="11">The sequence shown here is derived from an EMBL/GenBank/DDBJ whole genome shotgun (WGS) entry which is preliminary data.</text>
</comment>